<dbReference type="PANTHER" id="PTHR32378:SF10">
    <property type="entry name" value="GUANINE NUCLEOTIDE-BINDING PROTEIN SUBUNIT GAMMA 3"/>
    <property type="match status" value="1"/>
</dbReference>
<dbReference type="AlphaFoldDB" id="A0A4S8IG58"/>
<protein>
    <recommendedName>
        <fullName evidence="3">G protein gamma domain-containing protein</fullName>
    </recommendedName>
</protein>
<feature type="region of interest" description="Disordered" evidence="2">
    <location>
        <begin position="330"/>
        <end position="349"/>
    </location>
</feature>
<dbReference type="InterPro" id="IPR015898">
    <property type="entry name" value="G-protein_gamma-like_dom"/>
</dbReference>
<evidence type="ECO:0000256" key="2">
    <source>
        <dbReference type="SAM" id="MobiDB-lite"/>
    </source>
</evidence>
<feature type="coiled-coil region" evidence="1">
    <location>
        <begin position="35"/>
        <end position="62"/>
    </location>
</feature>
<reference evidence="4 5" key="1">
    <citation type="journal article" date="2019" name="Nat. Plants">
        <title>Genome sequencing of Musa balbisiana reveals subgenome evolution and function divergence in polyploid bananas.</title>
        <authorList>
            <person name="Yao X."/>
        </authorList>
    </citation>
    <scope>NUCLEOTIDE SEQUENCE [LARGE SCALE GENOMIC DNA]</scope>
    <source>
        <strain evidence="5">cv. DH-PKW</strain>
        <tissue evidence="4">Leaves</tissue>
    </source>
</reference>
<dbReference type="Proteomes" id="UP000317650">
    <property type="component" value="Chromosome 9"/>
</dbReference>
<evidence type="ECO:0000313" key="5">
    <source>
        <dbReference type="Proteomes" id="UP000317650"/>
    </source>
</evidence>
<proteinExistence type="predicted"/>
<gene>
    <name evidence="4" type="ORF">C4D60_Mb09t13130</name>
</gene>
<keyword evidence="5" id="KW-1185">Reference proteome</keyword>
<evidence type="ECO:0000259" key="3">
    <source>
        <dbReference type="SMART" id="SM01224"/>
    </source>
</evidence>
<dbReference type="InterPro" id="IPR055305">
    <property type="entry name" value="GG3-like"/>
</dbReference>
<name>A0A4S8IG58_MUSBA</name>
<dbReference type="SMART" id="SM01224">
    <property type="entry name" value="G_gamma"/>
    <property type="match status" value="1"/>
</dbReference>
<accession>A0A4S8IG58</accession>
<evidence type="ECO:0000313" key="4">
    <source>
        <dbReference type="EMBL" id="THU47211.1"/>
    </source>
</evidence>
<feature type="domain" description="G protein gamma" evidence="3">
    <location>
        <begin position="38"/>
        <end position="96"/>
    </location>
</feature>
<feature type="compositionally biased region" description="Low complexity" evidence="2">
    <location>
        <begin position="330"/>
        <end position="347"/>
    </location>
</feature>
<keyword evidence="1" id="KW-0175">Coiled coil</keyword>
<dbReference type="EMBL" id="PYDT01000010">
    <property type="protein sequence ID" value="THU47211.1"/>
    <property type="molecule type" value="Genomic_DNA"/>
</dbReference>
<comment type="caution">
    <text evidence="4">The sequence shown here is derived from an EMBL/GenBank/DDBJ whole genome shotgun (WGS) entry which is preliminary data.</text>
</comment>
<dbReference type="PANTHER" id="PTHR32378">
    <property type="entry name" value="GUANINE NUCLEOTIDE-BINDING PROTEIN SUBUNIT GAMMA 3"/>
    <property type="match status" value="1"/>
</dbReference>
<organism evidence="4 5">
    <name type="scientific">Musa balbisiana</name>
    <name type="common">Banana</name>
    <dbReference type="NCBI Taxonomy" id="52838"/>
    <lineage>
        <taxon>Eukaryota</taxon>
        <taxon>Viridiplantae</taxon>
        <taxon>Streptophyta</taxon>
        <taxon>Embryophyta</taxon>
        <taxon>Tracheophyta</taxon>
        <taxon>Spermatophyta</taxon>
        <taxon>Magnoliopsida</taxon>
        <taxon>Liliopsida</taxon>
        <taxon>Zingiberales</taxon>
        <taxon>Musaceae</taxon>
        <taxon>Musa</taxon>
    </lineage>
</organism>
<dbReference type="STRING" id="52838.A0A4S8IG58"/>
<evidence type="ECO:0000256" key="1">
    <source>
        <dbReference type="SAM" id="Coils"/>
    </source>
</evidence>
<sequence length="393" mass="40264">MGEPVPSAPPLSAPPVVVVAPRPKSPPKYPDLCGRRRLQLELQMLNREIGFIEEELQSLEGVQPVSRCCKEVNEFVGIKPDPLMPINKREARIVLLVEMAELQQSTLQLLEVSLQLHWSMLCSRNCSNCSKTPCICDGTCSCCSKISCSCVALENAAAARKLLAVALENAAAARKLLAAALENAAAAPKILAVAVEHAGVAPRLLAAVAPMCLAANRNAIASTLPPAGLTAVAGGLPVSGHGGVAGGRHAPVHAVINHVAVAGRHHAPVHVVLDHSAATGGRPAPVPVVPKDGAVGGTPPAGDHNATAHGAAAGNLHAVPEDGAVARSLRAPEAAAPAPSQNSPAPSILVAVSGPAPSAQMHASYLNAPKNPAASLDVYVKIQTINLYSFILA</sequence>